<dbReference type="InterPro" id="IPR035437">
    <property type="entry name" value="SNase_OB-fold_sf"/>
</dbReference>
<comment type="caution">
    <text evidence="1">The sequence shown here is derived from an EMBL/GenBank/DDBJ whole genome shotgun (WGS) entry which is preliminary data.</text>
</comment>
<dbReference type="Proteomes" id="UP001551210">
    <property type="component" value="Unassembled WGS sequence"/>
</dbReference>
<reference evidence="1 2" key="1">
    <citation type="submission" date="2024-06" db="EMBL/GenBank/DDBJ databases">
        <title>The Natural Products Discovery Center: Release of the First 8490 Sequenced Strains for Exploring Actinobacteria Biosynthetic Diversity.</title>
        <authorList>
            <person name="Kalkreuter E."/>
            <person name="Kautsar S.A."/>
            <person name="Yang D."/>
            <person name="Bader C.D."/>
            <person name="Teijaro C.N."/>
            <person name="Fluegel L."/>
            <person name="Davis C.M."/>
            <person name="Simpson J.R."/>
            <person name="Lauterbach L."/>
            <person name="Steele A.D."/>
            <person name="Gui C."/>
            <person name="Meng S."/>
            <person name="Li G."/>
            <person name="Viehrig K."/>
            <person name="Ye F."/>
            <person name="Su P."/>
            <person name="Kiefer A.F."/>
            <person name="Nichols A."/>
            <person name="Cepeda A.J."/>
            <person name="Yan W."/>
            <person name="Fan B."/>
            <person name="Jiang Y."/>
            <person name="Adhikari A."/>
            <person name="Zheng C.-J."/>
            <person name="Schuster L."/>
            <person name="Cowan T.M."/>
            <person name="Smanski M.J."/>
            <person name="Chevrette M.G."/>
            <person name="De Carvalho L.P.S."/>
            <person name="Shen B."/>
        </authorList>
    </citation>
    <scope>NUCLEOTIDE SEQUENCE [LARGE SCALE GENOMIC DNA]</scope>
    <source>
        <strain evidence="1 2">NPDC045705</strain>
    </source>
</reference>
<dbReference type="RefSeq" id="WP_359213937.1">
    <property type="nucleotide sequence ID" value="NZ_JBEZAM010000055.1"/>
</dbReference>
<dbReference type="EMBL" id="JBEZAM010000055">
    <property type="protein sequence ID" value="MEU7297046.1"/>
    <property type="molecule type" value="Genomic_DNA"/>
</dbReference>
<proteinExistence type="predicted"/>
<keyword evidence="2" id="KW-1185">Reference proteome</keyword>
<gene>
    <name evidence="1" type="ORF">AB0A76_28230</name>
</gene>
<name>A0ABV3D3I6_STREX</name>
<protein>
    <submittedName>
        <fullName evidence="1">Nuclease</fullName>
    </submittedName>
</protein>
<organism evidence="1 2">
    <name type="scientific">Streptomyces exfoliatus</name>
    <name type="common">Streptomyces hydrogenans</name>
    <dbReference type="NCBI Taxonomy" id="1905"/>
    <lineage>
        <taxon>Bacteria</taxon>
        <taxon>Bacillati</taxon>
        <taxon>Actinomycetota</taxon>
        <taxon>Actinomycetes</taxon>
        <taxon>Kitasatosporales</taxon>
        <taxon>Streptomycetaceae</taxon>
        <taxon>Streptomyces</taxon>
    </lineage>
</organism>
<dbReference type="Gene3D" id="2.40.50.90">
    <property type="match status" value="1"/>
</dbReference>
<evidence type="ECO:0000313" key="1">
    <source>
        <dbReference type="EMBL" id="MEU7297046.1"/>
    </source>
</evidence>
<evidence type="ECO:0000313" key="2">
    <source>
        <dbReference type="Proteomes" id="UP001551210"/>
    </source>
</evidence>
<accession>A0ABV3D3I6</accession>
<sequence>MPMLLIKGSYEIVGTEPDGDNIHFRPDDPDEWDLIGGPRKVKRNAAGRGKLRLEAIDALETHYSRTGPSVSQPLALGHAARDEVLSWVGFTSVTRDPVVVERVTASTPASVPGFILTRGVDISRRAIAFAGRGEPPFASGTQVFVDTGLLETTLNHHLIAEGLVYPLYYRSLFFDLRNAITATVEKARTATPPKGLWAKDATLTGATVTGMTSITTNEVILPKLFRRLVDYFNLGGTPDLSGFPAYLDQEGDRFLILPTGQFTTGLDEVVQVTGTNVKMTRNPWDLVFEDE</sequence>